<comment type="caution">
    <text evidence="4">The sequence shown here is derived from an EMBL/GenBank/DDBJ whole genome shotgun (WGS) entry which is preliminary data.</text>
</comment>
<feature type="region of interest" description="Disordered" evidence="2">
    <location>
        <begin position="371"/>
        <end position="392"/>
    </location>
</feature>
<evidence type="ECO:0000313" key="5">
    <source>
        <dbReference type="Proteomes" id="UP000236291"/>
    </source>
</evidence>
<evidence type="ECO:0000259" key="3">
    <source>
        <dbReference type="PROSITE" id="PS50102"/>
    </source>
</evidence>
<evidence type="ECO:0000256" key="2">
    <source>
        <dbReference type="SAM" id="MobiDB-lite"/>
    </source>
</evidence>
<dbReference type="Gene3D" id="3.30.70.330">
    <property type="match status" value="1"/>
</dbReference>
<organism evidence="4 5">
    <name type="scientific">Trifolium pratense</name>
    <name type="common">Red clover</name>
    <dbReference type="NCBI Taxonomy" id="57577"/>
    <lineage>
        <taxon>Eukaryota</taxon>
        <taxon>Viridiplantae</taxon>
        <taxon>Streptophyta</taxon>
        <taxon>Embryophyta</taxon>
        <taxon>Tracheophyta</taxon>
        <taxon>Spermatophyta</taxon>
        <taxon>Magnoliopsida</taxon>
        <taxon>eudicotyledons</taxon>
        <taxon>Gunneridae</taxon>
        <taxon>Pentapetalae</taxon>
        <taxon>rosids</taxon>
        <taxon>fabids</taxon>
        <taxon>Fabales</taxon>
        <taxon>Fabaceae</taxon>
        <taxon>Papilionoideae</taxon>
        <taxon>50 kb inversion clade</taxon>
        <taxon>NPAAA clade</taxon>
        <taxon>Hologalegina</taxon>
        <taxon>IRL clade</taxon>
        <taxon>Trifolieae</taxon>
        <taxon>Trifolium</taxon>
    </lineage>
</organism>
<protein>
    <recommendedName>
        <fullName evidence="3">RRM domain-containing protein</fullName>
    </recommendedName>
</protein>
<feature type="compositionally biased region" description="Low complexity" evidence="2">
    <location>
        <begin position="623"/>
        <end position="634"/>
    </location>
</feature>
<evidence type="ECO:0000313" key="4">
    <source>
        <dbReference type="EMBL" id="PNX93753.1"/>
    </source>
</evidence>
<dbReference type="InterPro" id="IPR035979">
    <property type="entry name" value="RBD_domain_sf"/>
</dbReference>
<dbReference type="InterPro" id="IPR012677">
    <property type="entry name" value="Nucleotide-bd_a/b_plait_sf"/>
</dbReference>
<feature type="compositionally biased region" description="Basic residues" evidence="2">
    <location>
        <begin position="554"/>
        <end position="566"/>
    </location>
</feature>
<dbReference type="EMBL" id="ASHM01011799">
    <property type="protein sequence ID" value="PNX93753.1"/>
    <property type="molecule type" value="Genomic_DNA"/>
</dbReference>
<feature type="domain" description="RRM" evidence="3">
    <location>
        <begin position="41"/>
        <end position="118"/>
    </location>
</feature>
<reference evidence="4 5" key="1">
    <citation type="journal article" date="2014" name="Am. J. Bot.">
        <title>Genome assembly and annotation for red clover (Trifolium pratense; Fabaceae).</title>
        <authorList>
            <person name="Istvanek J."/>
            <person name="Jaros M."/>
            <person name="Krenek A."/>
            <person name="Repkova J."/>
        </authorList>
    </citation>
    <scope>NUCLEOTIDE SEQUENCE [LARGE SCALE GENOMIC DNA]</scope>
    <source>
        <strain evidence="5">cv. Tatra</strain>
        <tissue evidence="4">Young leaves</tissue>
    </source>
</reference>
<dbReference type="SUPFAM" id="SSF54928">
    <property type="entry name" value="RNA-binding domain, RBD"/>
    <property type="match status" value="1"/>
</dbReference>
<accession>A0A2K3MSH1</accession>
<evidence type="ECO:0000256" key="1">
    <source>
        <dbReference type="PROSITE-ProRule" id="PRU00176"/>
    </source>
</evidence>
<dbReference type="PROSITE" id="PS50102">
    <property type="entry name" value="RRM"/>
    <property type="match status" value="1"/>
</dbReference>
<dbReference type="PANTHER" id="PTHR34427">
    <property type="entry name" value="DUF4283 DOMAIN PROTEIN"/>
    <property type="match status" value="1"/>
</dbReference>
<reference evidence="4 5" key="2">
    <citation type="journal article" date="2017" name="Front. Plant Sci.">
        <title>Gene Classification and Mining of Molecular Markers Useful in Red Clover (Trifolium pratense) Breeding.</title>
        <authorList>
            <person name="Istvanek J."/>
            <person name="Dluhosova J."/>
            <person name="Dluhos P."/>
            <person name="Patkova L."/>
            <person name="Nedelnik J."/>
            <person name="Repkova J."/>
        </authorList>
    </citation>
    <scope>NUCLEOTIDE SEQUENCE [LARGE SCALE GENOMIC DNA]</scope>
    <source>
        <strain evidence="5">cv. Tatra</strain>
        <tissue evidence="4">Young leaves</tissue>
    </source>
</reference>
<keyword evidence="1" id="KW-0694">RNA-binding</keyword>
<name>A0A2K3MSH1_TRIPR</name>
<feature type="region of interest" description="Disordered" evidence="2">
    <location>
        <begin position="554"/>
        <end position="647"/>
    </location>
</feature>
<feature type="compositionally biased region" description="Basic residues" evidence="2">
    <location>
        <begin position="573"/>
        <end position="585"/>
    </location>
</feature>
<feature type="compositionally biased region" description="Polar residues" evidence="2">
    <location>
        <begin position="586"/>
        <end position="596"/>
    </location>
</feature>
<dbReference type="GO" id="GO:0003723">
    <property type="term" value="F:RNA binding"/>
    <property type="evidence" value="ECO:0007669"/>
    <property type="project" value="UniProtKB-UniRule"/>
</dbReference>
<proteinExistence type="predicted"/>
<feature type="region of interest" description="Disordered" evidence="2">
    <location>
        <begin position="1"/>
        <end position="25"/>
    </location>
</feature>
<dbReference type="PANTHER" id="PTHR34427:SF5">
    <property type="entry name" value="DUF4283 DOMAIN-CONTAINING PROTEIN"/>
    <property type="match status" value="1"/>
</dbReference>
<gene>
    <name evidence="4" type="ORF">L195_g016912</name>
</gene>
<dbReference type="InterPro" id="IPR000504">
    <property type="entry name" value="RRM_dom"/>
</dbReference>
<dbReference type="ExpressionAtlas" id="A0A2K3MSH1">
    <property type="expression patterns" value="baseline"/>
</dbReference>
<dbReference type="CDD" id="cd00590">
    <property type="entry name" value="RRM_SF"/>
    <property type="match status" value="1"/>
</dbReference>
<dbReference type="AlphaFoldDB" id="A0A2K3MSH1"/>
<sequence length="802" mass="90009">MGDDDQDWQTVRGRHRQDNKKYKSDIATARNHNKDNNNILTTYFFTDFPDSFGAKAMFNVFHHYGDIMEVVIPAKRDKGGRRFGFARFDRVADSREFESTLDNIIIGRDKISVNLSRFNRSDGYKRSNVRTEDSKRSHRNIQPVKANLQPTFRGGQNQHYYDTAALGDNYAQAVLKGGTRDGSGGQKRVVVSYEAEKEDMLRLKKAFIGVVINPGMSYNIQNAFHTEGYFGIKVTPLGSNLTLLEGQEEGEVQALLVDAKDWLDQWFREIRPWCPADVDVDRVAWLRIFGIPLHAWNDIFFTQVTKPWGTFMNSDDATNKKLTMDVARILIRTSCQQVVDEFFDVKINGEIFHLRIIEDSYGPMRISLPQVQAQDGRANEGDSSEDDEDEAERRLLAVDEEPERESEGEGENLLALNSVVNANNSPIIVKDKDGASLTDREVLEEKSINSFYLNNNQIVGNLNFVGGCANVEGGVDKEDIINVLDGILLGQEKHGPDISINSHDSVTGGAFNRLTQSEDMGICHKFNHLNDIDGGCLKEQKGCVYSDGPRSVYKKLNKGPKNHKTSQKNSITQKHKNSITQKHKTPQNNSTTQNQRLPIFPPSASLRKQQHLNRSLVTRKNRASSSISAAQPSQSDEEEGSRRGPVASGVVRRSLSFHDDNEDKQLAAVSAAEDVLNCSSINSSDIRNCNKIFLEYYDQAVATKVWRGALELGVEVTSPQGKCANVLGAKDGTEEGWGGSAKRRRLHLFLQKGGFDVCLLQETKKVNIQDHCIHNLWGHKDVNWVSKDPEGLSGVDRRSRYI</sequence>
<dbReference type="Proteomes" id="UP000236291">
    <property type="component" value="Unassembled WGS sequence"/>
</dbReference>